<keyword evidence="6" id="KW-1185">Reference proteome</keyword>
<dbReference type="PANTHER" id="PTHR23424">
    <property type="entry name" value="SERUM AMYLOID A"/>
    <property type="match status" value="1"/>
</dbReference>
<accession>A0A1I8PEQ7</accession>
<dbReference type="Proteomes" id="UP000095300">
    <property type="component" value="Unassembled WGS sequence"/>
</dbReference>
<dbReference type="KEGG" id="scac:106087947"/>
<comment type="subcellular location">
    <subcellularLocation>
        <location evidence="1">Nucleus</location>
    </subcellularLocation>
</comment>
<reference evidence="5" key="1">
    <citation type="submission" date="2020-05" db="UniProtKB">
        <authorList>
            <consortium name="EnsemblMetazoa"/>
        </authorList>
    </citation>
    <scope>IDENTIFICATION</scope>
    <source>
        <strain evidence="5">USDA</strain>
    </source>
</reference>
<feature type="region of interest" description="Disordered" evidence="4">
    <location>
        <begin position="1"/>
        <end position="50"/>
    </location>
</feature>
<sequence length="475" mass="54385">MSSSPSTEEKHKDVKSKNDDEAIKAKQQNDEDNQRSETSSFNPTQNDCEEQDLERLKGDAIGDTLYSERFVLNTLLKLGQLSKDLQEEEEDLEKELCSLWDMTMEKDIVEYLLKQDVLELFATIIKTTEDKRLSEILVGILANMVHFSEARSALENEEEIVFVLLELSSCLDSLTLEQLMRLFAEVFVNMEGASIFKWYEYMLKSEQFAQNIAFILTSAVRATLVFQTMEALNAILAKFATMETPSENENKTPSFEEIFVNFTITSATIEALQTLQNDTSSQVDNAYEAIPKILLKANQIFCNIHSILTQYGDLSREAYEECNDEMLATLKVVLKTIDGEVKAWSQYEQTWLESLNDILRVLKNPFDLDIAQCLLKLHFNVSSTIEENLTKDPKANDFESVDDGMEQVEYEQVLAIILNTINFLILKVDKDALKQCISLCPRKYVMKVMDTFQEPIESESLKTCYSKLKDALEEK</sequence>
<evidence type="ECO:0000256" key="3">
    <source>
        <dbReference type="ARBA" id="ARBA00038401"/>
    </source>
</evidence>
<protein>
    <recommendedName>
        <fullName evidence="7">Beta-catenin-like protein 1 N-terminal domain-containing protein</fullName>
    </recommendedName>
</protein>
<dbReference type="AlphaFoldDB" id="A0A1I8PEQ7"/>
<evidence type="ECO:0000256" key="4">
    <source>
        <dbReference type="SAM" id="MobiDB-lite"/>
    </source>
</evidence>
<dbReference type="PANTHER" id="PTHR23424:SF23">
    <property type="entry name" value="PROTEIN SAAL1"/>
    <property type="match status" value="1"/>
</dbReference>
<comment type="similarity">
    <text evidence="3">Belongs to the SAAL1 family.</text>
</comment>
<dbReference type="OrthoDB" id="2156856at2759"/>
<dbReference type="GO" id="GO:0005654">
    <property type="term" value="C:nucleoplasm"/>
    <property type="evidence" value="ECO:0007669"/>
    <property type="project" value="TreeGrafter"/>
</dbReference>
<feature type="compositionally biased region" description="Polar residues" evidence="4">
    <location>
        <begin position="36"/>
        <end position="46"/>
    </location>
</feature>
<keyword evidence="2" id="KW-0539">Nucleus</keyword>
<proteinExistence type="inferred from homology"/>
<name>A0A1I8PEQ7_STOCA</name>
<evidence type="ECO:0000313" key="6">
    <source>
        <dbReference type="Proteomes" id="UP000095300"/>
    </source>
</evidence>
<evidence type="ECO:0000313" key="5">
    <source>
        <dbReference type="EnsemblMetazoa" id="SCAU007369-PA"/>
    </source>
</evidence>
<evidence type="ECO:0000256" key="2">
    <source>
        <dbReference type="ARBA" id="ARBA00023242"/>
    </source>
</evidence>
<dbReference type="VEuPathDB" id="VectorBase:SCAU007369"/>
<evidence type="ECO:0000256" key="1">
    <source>
        <dbReference type="ARBA" id="ARBA00004123"/>
    </source>
</evidence>
<gene>
    <name evidence="5" type="primary">106087947</name>
</gene>
<organism evidence="5 6">
    <name type="scientific">Stomoxys calcitrans</name>
    <name type="common">Stable fly</name>
    <name type="synonym">Conops calcitrans</name>
    <dbReference type="NCBI Taxonomy" id="35570"/>
    <lineage>
        <taxon>Eukaryota</taxon>
        <taxon>Metazoa</taxon>
        <taxon>Ecdysozoa</taxon>
        <taxon>Arthropoda</taxon>
        <taxon>Hexapoda</taxon>
        <taxon>Insecta</taxon>
        <taxon>Pterygota</taxon>
        <taxon>Neoptera</taxon>
        <taxon>Endopterygota</taxon>
        <taxon>Diptera</taxon>
        <taxon>Brachycera</taxon>
        <taxon>Muscomorpha</taxon>
        <taxon>Muscoidea</taxon>
        <taxon>Muscidae</taxon>
        <taxon>Stomoxys</taxon>
    </lineage>
</organism>
<dbReference type="EnsemblMetazoa" id="SCAU007369-RA">
    <property type="protein sequence ID" value="SCAU007369-PA"/>
    <property type="gene ID" value="SCAU007369"/>
</dbReference>
<dbReference type="InterPro" id="IPR052464">
    <property type="entry name" value="Synovial_Prolif_Regulator"/>
</dbReference>
<evidence type="ECO:0008006" key="7">
    <source>
        <dbReference type="Google" id="ProtNLM"/>
    </source>
</evidence>
<feature type="compositionally biased region" description="Basic and acidic residues" evidence="4">
    <location>
        <begin position="7"/>
        <end position="35"/>
    </location>
</feature>